<dbReference type="EMBL" id="JPIU01000039">
    <property type="protein sequence ID" value="KIO44467.1"/>
    <property type="molecule type" value="Genomic_DNA"/>
</dbReference>
<feature type="compositionally biased region" description="Basic and acidic residues" evidence="1">
    <location>
        <begin position="50"/>
        <end position="60"/>
    </location>
</feature>
<evidence type="ECO:0000259" key="2">
    <source>
        <dbReference type="PROSITE" id="PS51724"/>
    </source>
</evidence>
<accession>A0A0C3NEC5</accession>
<evidence type="ECO:0000313" key="5">
    <source>
        <dbReference type="Proteomes" id="UP000031937"/>
    </source>
</evidence>
<dbReference type="RefSeq" id="WP_041503231.1">
    <property type="nucleotide sequence ID" value="NZ_JPIT01000018.1"/>
</dbReference>
<dbReference type="GO" id="GO:0042834">
    <property type="term" value="F:peptidoglycan binding"/>
    <property type="evidence" value="ECO:0007669"/>
    <property type="project" value="InterPro"/>
</dbReference>
<feature type="domain" description="SPOR" evidence="2">
    <location>
        <begin position="76"/>
        <end position="152"/>
    </location>
</feature>
<evidence type="ECO:0000256" key="1">
    <source>
        <dbReference type="SAM" id="MobiDB-lite"/>
    </source>
</evidence>
<reference evidence="3 6" key="1">
    <citation type="submission" date="2014-07" db="EMBL/GenBank/DDBJ databases">
        <title>Porphyromonadaceae bacterium OUH 308042 = ATCC BAA-2681 = DSM 28342 draft genome.</title>
        <authorList>
            <person name="Sydenham T.V."/>
            <person name="Hasman H."/>
            <person name="Justensen U.S."/>
        </authorList>
    </citation>
    <scope>NUCLEOTIDE SEQUENCE [LARGE SCALE GENOMIC DNA]</scope>
    <source>
        <strain evidence="3 6">OUH 308042</strain>
    </source>
</reference>
<sequence>MMKILLFLAILFLFGHCQHNKLDSKKLTTASVTRDLTAVLKDSIVTPKEDTTAIRQEQKTEPLQTESPSRKDRIVTSPTESYYVIVASYPELSSAEKRLNRLVEQGYTESRIITKNNRFRVSVARYRDKEEAIRETNDWKKRLDRDDLWVIRY</sequence>
<dbReference type="PROSITE" id="PS51724">
    <property type="entry name" value="SPOR"/>
    <property type="match status" value="1"/>
</dbReference>
<evidence type="ECO:0000313" key="3">
    <source>
        <dbReference type="EMBL" id="KIO44467.1"/>
    </source>
</evidence>
<dbReference type="SUPFAM" id="SSF110997">
    <property type="entry name" value="Sporulation related repeat"/>
    <property type="match status" value="1"/>
</dbReference>
<protein>
    <recommendedName>
        <fullName evidence="2">SPOR domain-containing protein</fullName>
    </recommendedName>
</protein>
<organism evidence="3 6">
    <name type="scientific">Sanguibacteroides justesenii</name>
    <dbReference type="NCBI Taxonomy" id="1547597"/>
    <lineage>
        <taxon>Bacteria</taxon>
        <taxon>Pseudomonadati</taxon>
        <taxon>Bacteroidota</taxon>
        <taxon>Bacteroidia</taxon>
        <taxon>Bacteroidales</taxon>
        <taxon>Porphyromonadaceae</taxon>
        <taxon>Sanguibacteroides</taxon>
    </lineage>
</organism>
<proteinExistence type="predicted"/>
<dbReference type="EMBL" id="JPIT01000018">
    <property type="protein sequence ID" value="KIO45277.1"/>
    <property type="molecule type" value="Genomic_DNA"/>
</dbReference>
<dbReference type="InterPro" id="IPR036680">
    <property type="entry name" value="SPOR-like_sf"/>
</dbReference>
<dbReference type="Pfam" id="PF05036">
    <property type="entry name" value="SPOR"/>
    <property type="match status" value="1"/>
</dbReference>
<keyword evidence="6" id="KW-1185">Reference proteome</keyword>
<evidence type="ECO:0000313" key="6">
    <source>
        <dbReference type="Proteomes" id="UP000031980"/>
    </source>
</evidence>
<reference evidence="4 5" key="2">
    <citation type="submission" date="2014-07" db="EMBL/GenBank/DDBJ databases">
        <title>Porphyromonadaceae bacterium OUH 334697 = ATCC BAA-2682 = DSM 28341 draft genome.</title>
        <authorList>
            <person name="Sydenham T.V."/>
            <person name="Hasman H."/>
            <person name="Justesen U.S."/>
        </authorList>
    </citation>
    <scope>NUCLEOTIDE SEQUENCE [LARGE SCALE GENOMIC DNA]</scope>
    <source>
        <strain evidence="4 5">OUH 334697</strain>
    </source>
</reference>
<dbReference type="InterPro" id="IPR007730">
    <property type="entry name" value="SPOR-like_dom"/>
</dbReference>
<comment type="caution">
    <text evidence="3">The sequence shown here is derived from an EMBL/GenBank/DDBJ whole genome shotgun (WGS) entry which is preliminary data.</text>
</comment>
<dbReference type="Proteomes" id="UP000031937">
    <property type="component" value="Unassembled WGS sequence"/>
</dbReference>
<feature type="region of interest" description="Disordered" evidence="1">
    <location>
        <begin position="50"/>
        <end position="72"/>
    </location>
</feature>
<dbReference type="AlphaFoldDB" id="A0A0C3NEC5"/>
<dbReference type="Gene3D" id="3.30.70.1070">
    <property type="entry name" value="Sporulation related repeat"/>
    <property type="match status" value="1"/>
</dbReference>
<dbReference type="Proteomes" id="UP000031980">
    <property type="component" value="Unassembled WGS sequence"/>
</dbReference>
<gene>
    <name evidence="3" type="ORF">BA92_09735</name>
    <name evidence="4" type="ORF">IE90_07590</name>
</gene>
<dbReference type="OrthoDB" id="1123218at2"/>
<name>A0A0C3NEC5_9PORP</name>
<evidence type="ECO:0000313" key="4">
    <source>
        <dbReference type="EMBL" id="KIO45277.1"/>
    </source>
</evidence>